<evidence type="ECO:0000256" key="2">
    <source>
        <dbReference type="SAM" id="Phobius"/>
    </source>
</evidence>
<organism evidence="4 5">
    <name type="scientific">Halarchaeum grantii</name>
    <dbReference type="NCBI Taxonomy" id="1193105"/>
    <lineage>
        <taxon>Archaea</taxon>
        <taxon>Methanobacteriati</taxon>
        <taxon>Methanobacteriota</taxon>
        <taxon>Stenosarchaea group</taxon>
        <taxon>Halobacteria</taxon>
        <taxon>Halobacteriales</taxon>
        <taxon>Halobacteriaceae</taxon>
    </lineage>
</organism>
<protein>
    <recommendedName>
        <fullName evidence="3">RCK C-terminal domain-containing protein</fullName>
    </recommendedName>
</protein>
<keyword evidence="2" id="KW-0472">Membrane</keyword>
<dbReference type="AlphaFoldDB" id="A0A830F7H7"/>
<dbReference type="GO" id="GO:0008324">
    <property type="term" value="F:monoatomic cation transmembrane transporter activity"/>
    <property type="evidence" value="ECO:0007669"/>
    <property type="project" value="InterPro"/>
</dbReference>
<dbReference type="Proteomes" id="UP000628840">
    <property type="component" value="Unassembled WGS sequence"/>
</dbReference>
<feature type="domain" description="RCK C-terminal" evidence="3">
    <location>
        <begin position="333"/>
        <end position="417"/>
    </location>
</feature>
<dbReference type="Pfam" id="PF26501">
    <property type="entry name" value="DUF8167"/>
    <property type="match status" value="1"/>
</dbReference>
<dbReference type="InterPro" id="IPR058604">
    <property type="entry name" value="DUF8167_3rd"/>
</dbReference>
<dbReference type="Pfam" id="PF26503">
    <property type="entry name" value="DUF8167_3rd"/>
    <property type="match status" value="1"/>
</dbReference>
<dbReference type="InterPro" id="IPR058603">
    <property type="entry name" value="DUF8167_2nd"/>
</dbReference>
<dbReference type="Gene3D" id="3.30.70.1450">
    <property type="entry name" value="Regulator of K+ conductance, C-terminal domain"/>
    <property type="match status" value="1"/>
</dbReference>
<evidence type="ECO:0000313" key="4">
    <source>
        <dbReference type="EMBL" id="GGL26925.1"/>
    </source>
</evidence>
<name>A0A830F7H7_9EURY</name>
<keyword evidence="2" id="KW-1133">Transmembrane helix</keyword>
<feature type="region of interest" description="Disordered" evidence="1">
    <location>
        <begin position="257"/>
        <end position="301"/>
    </location>
</feature>
<evidence type="ECO:0000259" key="3">
    <source>
        <dbReference type="PROSITE" id="PS51202"/>
    </source>
</evidence>
<dbReference type="EMBL" id="BMPF01000001">
    <property type="protein sequence ID" value="GGL26925.1"/>
    <property type="molecule type" value="Genomic_DNA"/>
</dbReference>
<comment type="caution">
    <text evidence="4">The sequence shown here is derived from an EMBL/GenBank/DDBJ whole genome shotgun (WGS) entry which is preliminary data.</text>
</comment>
<proteinExistence type="predicted"/>
<accession>A0A830F7H7</accession>
<feature type="transmembrane region" description="Helical" evidence="2">
    <location>
        <begin position="12"/>
        <end position="39"/>
    </location>
</feature>
<dbReference type="PROSITE" id="PS51202">
    <property type="entry name" value="RCK_C"/>
    <property type="match status" value="1"/>
</dbReference>
<sequence length="417" mass="43395">MPLGLALDSFPMQVLLGLYLGVLTGIVPALVCFAFGFSFKYVTGLTIPGLGVVVLGVAIAGINGGLMAFNDPTILKSSNSVAVVTGLVVVLMLCFYAHAQGDKLGVSLPKHFSFKRLRERTLSKDVVDFVGGIGQVRVPVVGGVADMEGYPPLPADLREEIAGVDWTFPADLPLDELERRFEDRLRSEFDVADADVQIDAQARATVIVAPPLSGVSKRVPQGKRAVSLTAVIPTGVARGDDVTLTTSAGSCTGTVVAAKSGAKKEEKKEAGDTPPVATDGGATEAPAAKSTAPVTTGGEGRITVATDRASAETLLDAAEGAVVVTARGTRREFELLSLLRRTGNRMRRLTVRADGPLDATTIGEANVRDVYGVAVLAVRHDGSWTVAPRGDTAIAGGDDCFVVGPREKLSAFAEAVA</sequence>
<dbReference type="Pfam" id="PF02080">
    <property type="entry name" value="TrkA_C"/>
    <property type="match status" value="1"/>
</dbReference>
<dbReference type="RefSeq" id="WP_188879395.1">
    <property type="nucleotide sequence ID" value="NZ_BMPF01000001.1"/>
</dbReference>
<reference evidence="4 5" key="1">
    <citation type="journal article" date="2019" name="Int. J. Syst. Evol. Microbiol.">
        <title>The Global Catalogue of Microorganisms (GCM) 10K type strain sequencing project: providing services to taxonomists for standard genome sequencing and annotation.</title>
        <authorList>
            <consortium name="The Broad Institute Genomics Platform"/>
            <consortium name="The Broad Institute Genome Sequencing Center for Infectious Disease"/>
            <person name="Wu L."/>
            <person name="Ma J."/>
        </authorList>
    </citation>
    <scope>NUCLEOTIDE SEQUENCE [LARGE SCALE GENOMIC DNA]</scope>
    <source>
        <strain evidence="4 5">JCM 19585</strain>
    </source>
</reference>
<keyword evidence="5" id="KW-1185">Reference proteome</keyword>
<gene>
    <name evidence="4" type="ORF">GCM10009037_08220</name>
</gene>
<dbReference type="GO" id="GO:0006813">
    <property type="term" value="P:potassium ion transport"/>
    <property type="evidence" value="ECO:0007669"/>
    <property type="project" value="InterPro"/>
</dbReference>
<dbReference type="SUPFAM" id="SSF116726">
    <property type="entry name" value="TrkA C-terminal domain-like"/>
    <property type="match status" value="1"/>
</dbReference>
<evidence type="ECO:0000256" key="1">
    <source>
        <dbReference type="SAM" id="MobiDB-lite"/>
    </source>
</evidence>
<dbReference type="OrthoDB" id="157524at2157"/>
<dbReference type="Pfam" id="PF26502">
    <property type="entry name" value="DUF8167_2nd"/>
    <property type="match status" value="1"/>
</dbReference>
<keyword evidence="2" id="KW-0812">Transmembrane</keyword>
<dbReference type="InterPro" id="IPR036721">
    <property type="entry name" value="RCK_C_sf"/>
</dbReference>
<feature type="transmembrane region" description="Helical" evidence="2">
    <location>
        <begin position="45"/>
        <end position="69"/>
    </location>
</feature>
<evidence type="ECO:0000313" key="5">
    <source>
        <dbReference type="Proteomes" id="UP000628840"/>
    </source>
</evidence>
<dbReference type="InterPro" id="IPR058480">
    <property type="entry name" value="DUF8167_N"/>
</dbReference>
<feature type="transmembrane region" description="Helical" evidence="2">
    <location>
        <begin position="81"/>
        <end position="99"/>
    </location>
</feature>
<feature type="compositionally biased region" description="Basic and acidic residues" evidence="1">
    <location>
        <begin position="262"/>
        <end position="271"/>
    </location>
</feature>
<dbReference type="InterPro" id="IPR006037">
    <property type="entry name" value="RCK_C"/>
</dbReference>